<feature type="region of interest" description="Disordered" evidence="1">
    <location>
        <begin position="858"/>
        <end position="885"/>
    </location>
</feature>
<proteinExistence type="predicted"/>
<sequence length="1429" mass="150896">MQKMTLSKIAIALSVCYASSYSYAEIQAANGNTQISTQKGVEIVNIATPSQAGLSHNQYHKFNVDKSGAVLNNARQASQSQLAGNVAANPNLRQQSATVILNEVVSHNPSRLVGKQEIVGQKADYVLVNPNGIDVEGGGFINTPRASLVVGKANVENGKLTGYQVDGDNKLSAKGTISGAHIDLIAPTVNVAANVEADGDVNVLMGRNQVARNDAGQLTVSVLPQQGQVLDGKVAGSIQAGRIRIHSTDSRATLSVNGSDLSAKKDVIVTAGNAKLDGTITKKSEERHQEIKGKITGSNSKRTDKENLKKTTIKGENVAIVVENNLEVKATDIQAKEAMIIGGKTHLGSSKTTNRQTFSENRFRGSYKHHEEDNSRIETAHKTTIRADKVKLVATKDQLTGRALQVDTNQLVLQSEKGIALKGEQENNYYDALAHFRNEPKKHRTGLSTQTAIANNYVASELNVKGDMVVSGNHVDFAGTIGRIDGDLVIENKGKLSFVSEEVKNSHVVDDKEKYWGGLAGSKALASKRNDIEQQGADFTVKGAILIDSQQGVKISGSRVVSGKDALVKGNNGSLTLDVVQDYHSYSEKGRKGMIFDITKERSRGFKTVYTSKGSDLKSLSNLQLTTNKNVNIIGSRVQAAGILDISAKKDINIRGSRNELRQVLHQSGIGFSTKVEQPTLSLDYEGVVKSSVETIKGLVDGSVKAEQAGEALANNVKDNLKYKGQASATLGFYDKSQSIGETTHTPSVISGGTTNLSAQNVNVNGSKIESTKGDLNINANNMVTKAQHNSYYDSNVNTAFGITNTITVTESAVTNKIDLGLAHKDTFKQGASPQSSQLSAKNDLNINANNLIQHKGTTLNAGGNLSQNAKNISHTPEYSTEEGRQKNFDLGLSLTTAVDKNKTVSGSLVLGISGGRESNEQANAQSTALKAGQNINVNTGKLTDVGTQYTAGKNVNLNSQSHSIQSAQNTKQNEKVSGGLTIGVSASSKDLATANAAVNLGVHFQKDQSNSTTAHIANVQGNNVNINTGKLNSQADISAKNDVNINAQTAQFSQSQNTSSHKGGGFTLNVGVGSLVIPAAGAALPSVDVNFTANGHKGNRTDAVLHNVQGGNNVGIHGKGEVSLQGTNVQAGNTVSISGNTVNVQPGKSQVQDLNVSVGGGVSVGANGASLGINGNLNVQHENSTTHQGVSINGKNVNIKAENGVTLTGVSSNSTNLNLDAGKGDLHLNSAKNNVNKTGVDLGLSLSGSLNSGTWTPDSGSGKLNVDVVRNETHTTTDLTAQNATLAGNNAHFNGSSINAPKVNNQLKGGVSSTSVTDKINETSVHLSANGSGKFTPYPVNNWQESAKKDWDNGTIAGVKADVSVKVDSTKKETIKQGGINPPKPQVVKDQKVKADVKLTTNVKGRLEQEAKKRIQQQRLLQQRQRRR</sequence>
<dbReference type="SUPFAM" id="SSF51126">
    <property type="entry name" value="Pectin lyase-like"/>
    <property type="match status" value="1"/>
</dbReference>
<evidence type="ECO:0000259" key="3">
    <source>
        <dbReference type="SMART" id="SM00912"/>
    </source>
</evidence>
<evidence type="ECO:0000313" key="4">
    <source>
        <dbReference type="EMBL" id="QPB41739.1"/>
    </source>
</evidence>
<organism evidence="4 5">
    <name type="scientific">Rodentibacter haemolyticus</name>
    <dbReference type="NCBI Taxonomy" id="2778911"/>
    <lineage>
        <taxon>Bacteria</taxon>
        <taxon>Pseudomonadati</taxon>
        <taxon>Pseudomonadota</taxon>
        <taxon>Gammaproteobacteria</taxon>
        <taxon>Pasteurellales</taxon>
        <taxon>Pasteurellaceae</taxon>
        <taxon>Rodentibacter</taxon>
    </lineage>
</organism>
<dbReference type="Pfam" id="PF13332">
    <property type="entry name" value="Fil_haemagg_2"/>
    <property type="match status" value="3"/>
</dbReference>
<dbReference type="SMART" id="SM00912">
    <property type="entry name" value="Haemagg_act"/>
    <property type="match status" value="1"/>
</dbReference>
<dbReference type="EMBL" id="CP063056">
    <property type="protein sequence ID" value="QPB41739.1"/>
    <property type="molecule type" value="Genomic_DNA"/>
</dbReference>
<dbReference type="Gene3D" id="2.160.20.10">
    <property type="entry name" value="Single-stranded right-handed beta-helix, Pectin lyase-like"/>
    <property type="match status" value="1"/>
</dbReference>
<dbReference type="InterPro" id="IPR008638">
    <property type="entry name" value="FhaB/CdiA-like_TPS"/>
</dbReference>
<dbReference type="InterPro" id="IPR011050">
    <property type="entry name" value="Pectin_lyase_fold/virulence"/>
</dbReference>
<gene>
    <name evidence="4" type="ORF">IHV77_07265</name>
</gene>
<feature type="signal peptide" evidence="2">
    <location>
        <begin position="1"/>
        <end position="24"/>
    </location>
</feature>
<evidence type="ECO:0000256" key="2">
    <source>
        <dbReference type="SAM" id="SignalP"/>
    </source>
</evidence>
<evidence type="ECO:0000256" key="1">
    <source>
        <dbReference type="SAM" id="MobiDB-lite"/>
    </source>
</evidence>
<keyword evidence="5" id="KW-1185">Reference proteome</keyword>
<reference evidence="4 5" key="1">
    <citation type="submission" date="2020-10" db="EMBL/GenBank/DDBJ databases">
        <title>Genome Sequencing of Rodentibacter spp. strain DSM111151.</title>
        <authorList>
            <person name="Benga L."/>
            <person name="Lautwein T."/>
        </authorList>
    </citation>
    <scope>NUCLEOTIDE SEQUENCE [LARGE SCALE GENOMIC DNA]</scope>
    <source>
        <strain evidence="4 5">DSM 111151</strain>
    </source>
</reference>
<keyword evidence="2" id="KW-0732">Signal</keyword>
<name>A0ABX6UUY4_9PAST</name>
<dbReference type="InterPro" id="IPR025157">
    <property type="entry name" value="Hemagglutinin_rpt"/>
</dbReference>
<dbReference type="NCBIfam" id="TIGR01901">
    <property type="entry name" value="adhes_NPXG"/>
    <property type="match status" value="1"/>
</dbReference>
<dbReference type="RefSeq" id="WP_194811334.1">
    <property type="nucleotide sequence ID" value="NZ_CP063056.1"/>
</dbReference>
<feature type="compositionally biased region" description="Polar residues" evidence="1">
    <location>
        <begin position="858"/>
        <end position="879"/>
    </location>
</feature>
<dbReference type="Pfam" id="PF05860">
    <property type="entry name" value="TPS"/>
    <property type="match status" value="1"/>
</dbReference>
<dbReference type="Proteomes" id="UP000663069">
    <property type="component" value="Chromosome"/>
</dbReference>
<accession>A0ABX6UUY4</accession>
<feature type="chain" id="PRO_5047506350" evidence="2">
    <location>
        <begin position="25"/>
        <end position="1429"/>
    </location>
</feature>
<evidence type="ECO:0000313" key="5">
    <source>
        <dbReference type="Proteomes" id="UP000663069"/>
    </source>
</evidence>
<protein>
    <submittedName>
        <fullName evidence="4">Hemagglutinin repeat-containing protein</fullName>
    </submittedName>
</protein>
<feature type="domain" description="Filamentous haemagglutinin FhaB/tRNA nuclease CdiA-like TPS" evidence="3">
    <location>
        <begin position="38"/>
        <end position="158"/>
    </location>
</feature>
<dbReference type="InterPro" id="IPR012334">
    <property type="entry name" value="Pectin_lyas_fold"/>
</dbReference>